<keyword evidence="13" id="KW-0408">Iron</keyword>
<evidence type="ECO:0000259" key="15">
    <source>
        <dbReference type="PROSITE" id="PS50011"/>
    </source>
</evidence>
<dbReference type="InterPro" id="IPR050629">
    <property type="entry name" value="STE20/SPS1-PAK"/>
</dbReference>
<accession>A0A2N1JF14</accession>
<dbReference type="PANTHER" id="PTHR48012">
    <property type="entry name" value="STERILE20-LIKE KINASE, ISOFORM B-RELATED"/>
    <property type="match status" value="1"/>
</dbReference>
<dbReference type="PANTHER" id="PTHR48012:SF21">
    <property type="entry name" value="PH DOMAIN-CONTAINING PROTEIN"/>
    <property type="match status" value="1"/>
</dbReference>
<evidence type="ECO:0000313" key="17">
    <source>
        <dbReference type="Proteomes" id="UP000232875"/>
    </source>
</evidence>
<dbReference type="GO" id="GO:0008137">
    <property type="term" value="F:NADH dehydrogenase (ubiquinone) activity"/>
    <property type="evidence" value="ECO:0007669"/>
    <property type="project" value="InterPro"/>
</dbReference>
<dbReference type="InterPro" id="IPR011009">
    <property type="entry name" value="Kinase-like_dom_sf"/>
</dbReference>
<feature type="compositionally biased region" description="Low complexity" evidence="14">
    <location>
        <begin position="77"/>
        <end position="89"/>
    </location>
</feature>
<name>A0A2N1JF14_9BASI</name>
<dbReference type="SUPFAM" id="SSF56112">
    <property type="entry name" value="Protein kinase-like (PK-like)"/>
    <property type="match status" value="1"/>
</dbReference>
<dbReference type="STRING" id="2020962.A0A2N1JF14"/>
<keyword evidence="7" id="KW-0418">Kinase</keyword>
<dbReference type="AlphaFoldDB" id="A0A2N1JF14"/>
<dbReference type="PROSITE" id="PS50011">
    <property type="entry name" value="PROTEIN_KINASE_DOM"/>
    <property type="match status" value="1"/>
</dbReference>
<dbReference type="InterPro" id="IPR006137">
    <property type="entry name" value="NADH_UbQ_OxRdtase-like_20kDa"/>
</dbReference>
<evidence type="ECO:0000256" key="2">
    <source>
        <dbReference type="ARBA" id="ARBA00009173"/>
    </source>
</evidence>
<dbReference type="NCBIfam" id="TIGR01957">
    <property type="entry name" value="nuoB_fam"/>
    <property type="match status" value="1"/>
</dbReference>
<dbReference type="SMART" id="SM00220">
    <property type="entry name" value="S_TKc"/>
    <property type="match status" value="1"/>
</dbReference>
<comment type="catalytic activity">
    <reaction evidence="10">
        <text>L-threonyl-[protein] + ATP = O-phospho-L-threonyl-[protein] + ADP + H(+)</text>
        <dbReference type="Rhea" id="RHEA:46608"/>
        <dbReference type="Rhea" id="RHEA-COMP:11060"/>
        <dbReference type="Rhea" id="RHEA-COMP:11605"/>
        <dbReference type="ChEBI" id="CHEBI:15378"/>
        <dbReference type="ChEBI" id="CHEBI:30013"/>
        <dbReference type="ChEBI" id="CHEBI:30616"/>
        <dbReference type="ChEBI" id="CHEBI:61977"/>
        <dbReference type="ChEBI" id="CHEBI:456216"/>
        <dbReference type="EC" id="2.7.11.1"/>
    </reaction>
</comment>
<organism evidence="16 17">
    <name type="scientific">Malassezia vespertilionis</name>
    <dbReference type="NCBI Taxonomy" id="2020962"/>
    <lineage>
        <taxon>Eukaryota</taxon>
        <taxon>Fungi</taxon>
        <taxon>Dikarya</taxon>
        <taxon>Basidiomycota</taxon>
        <taxon>Ustilaginomycotina</taxon>
        <taxon>Malasseziomycetes</taxon>
        <taxon>Malasseziales</taxon>
        <taxon>Malasseziaceae</taxon>
        <taxon>Malassezia</taxon>
    </lineage>
</organism>
<evidence type="ECO:0000256" key="4">
    <source>
        <dbReference type="ARBA" id="ARBA00022527"/>
    </source>
</evidence>
<feature type="domain" description="Protein kinase" evidence="15">
    <location>
        <begin position="269"/>
        <end position="526"/>
    </location>
</feature>
<evidence type="ECO:0000256" key="11">
    <source>
        <dbReference type="ARBA" id="ARBA00048679"/>
    </source>
</evidence>
<reference evidence="16 17" key="1">
    <citation type="submission" date="2017-10" db="EMBL/GenBank/DDBJ databases">
        <title>A novel species of cold-tolerant Malassezia isolated from bats.</title>
        <authorList>
            <person name="Lorch J.M."/>
            <person name="Palmer J.M."/>
            <person name="Vanderwolf K.J."/>
            <person name="Schmidt K.Z."/>
            <person name="Verant M.L."/>
            <person name="Weller T.J."/>
            <person name="Blehert D.S."/>
        </authorList>
    </citation>
    <scope>NUCLEOTIDE SEQUENCE [LARGE SCALE GENOMIC DNA]</scope>
    <source>
        <strain evidence="16 17">NWHC:44797-103</strain>
    </source>
</reference>
<keyword evidence="4" id="KW-0723">Serine/threonine-protein kinase</keyword>
<feature type="compositionally biased region" description="Basic and acidic residues" evidence="14">
    <location>
        <begin position="616"/>
        <end position="628"/>
    </location>
</feature>
<feature type="binding site" evidence="12">
    <location>
        <position position="298"/>
    </location>
    <ligand>
        <name>ATP</name>
        <dbReference type="ChEBI" id="CHEBI:30616"/>
    </ligand>
</feature>
<dbReference type="GO" id="GO:0005737">
    <property type="term" value="C:cytoplasm"/>
    <property type="evidence" value="ECO:0007669"/>
    <property type="project" value="TreeGrafter"/>
</dbReference>
<keyword evidence="8 12" id="KW-0067">ATP-binding</keyword>
<dbReference type="EC" id="2.7.11.1" evidence="3"/>
<comment type="similarity">
    <text evidence="1">Belongs to the protein kinase superfamily. STE Ser/Thr protein kinase family. STE20 subfamily.</text>
</comment>
<comment type="catalytic activity">
    <reaction evidence="11">
        <text>L-seryl-[protein] + ATP = O-phospho-L-seryl-[protein] + ADP + H(+)</text>
        <dbReference type="Rhea" id="RHEA:17989"/>
        <dbReference type="Rhea" id="RHEA-COMP:9863"/>
        <dbReference type="Rhea" id="RHEA-COMP:11604"/>
        <dbReference type="ChEBI" id="CHEBI:15378"/>
        <dbReference type="ChEBI" id="CHEBI:29999"/>
        <dbReference type="ChEBI" id="CHEBI:30616"/>
        <dbReference type="ChEBI" id="CHEBI:83421"/>
        <dbReference type="ChEBI" id="CHEBI:456216"/>
        <dbReference type="EC" id="2.7.11.1"/>
    </reaction>
</comment>
<evidence type="ECO:0000256" key="13">
    <source>
        <dbReference type="RuleBase" id="RU004464"/>
    </source>
</evidence>
<keyword evidence="13" id="KW-0411">Iron-sulfur</keyword>
<evidence type="ECO:0000313" key="16">
    <source>
        <dbReference type="EMBL" id="PKI85144.1"/>
    </source>
</evidence>
<keyword evidence="17" id="KW-1185">Reference proteome</keyword>
<feature type="compositionally biased region" description="Polar residues" evidence="14">
    <location>
        <begin position="231"/>
        <end position="240"/>
    </location>
</feature>
<keyword evidence="5" id="KW-0808">Transferase</keyword>
<dbReference type="NCBIfam" id="NF005012">
    <property type="entry name" value="PRK06411.1"/>
    <property type="match status" value="1"/>
</dbReference>
<evidence type="ECO:0000256" key="14">
    <source>
        <dbReference type="SAM" id="MobiDB-lite"/>
    </source>
</evidence>
<dbReference type="Pfam" id="PF01058">
    <property type="entry name" value="Oxidored_q6"/>
    <property type="match status" value="1"/>
</dbReference>
<feature type="region of interest" description="Disordered" evidence="14">
    <location>
        <begin position="1"/>
        <end position="93"/>
    </location>
</feature>
<sequence length="1237" mass="134679">MPFEGAFGASSTPQRSTAPDIRRQRSAGRHIIARIPPPFYDEKRMVHTPQPPTPAPAMHQADLPYQATENAGGMHHSTSSTSISSTTPSHYETEMRGYRSSGTERPWEMNASDFGSSRSILGNESSISLNSVRMRNSEEETKSMRPFSAAASRVAGTFSRLTKLRSRTRNEANVGAQLRAEHVEHAVEIAPVAAMPPRIETMSTSSFDKVMPASPAESLGQTNTHHRGPSERSTTSSLGSASMRDMNGAVHRMARPRERGENQSMEAQFKRLELIGRGAYGAVYRAMHLPSNTLVALKVIDLDTPDDDVSEIRREVNLLSQMHHLHSKNIVQYWGSWLTGPTLCIAMDYAEGGSVRTLMKAGPVEERHSVVIMREVLVALDYIHHAGIIHRDIKAANILVMRTGQVMLCDFGVAASFVHGGTRGKRKTLVGTPYWMAPEVILEGKTYDYKADIWSLGITAYEIATGSPPHADHDQQQVIAMIPKNKPPRLPDGPYSSMMREFVASCLDEDPKERLSAAELARGKWVRTYAKVPVSVLRELLVQYSRWTHAGGTRTSLIQPRSDPLAKTLNLEQDHTESTLPEWRFSMLEADTTEGAAAPSAFVANDHPLARVFDAEGDKKPEQKRGAPPEKVATPLATSASAASIHSLTTAPPPSATPNRAERPAATGFSGHGTIPFRFGLGSRVDATPRSEPAHFEPSTPSHDLNGTSKTTPMTSRSPSFATSTDLKAGSSTSLAATLSNASATESNSAQGSPDSENNLLHRPSPALRRVGRMPSNVGLRAPQTPLRLVSSSSSLSFDPQNRVRTWNADAPKFLDEPFPGFRPQGAISRTRSRSGSTSELRSRVGSAYQMAHSLSSRHRPSQEPAGVPARNDRGLLAPSASDTSLAPTAASLLPGQPATAPDAPHQRKRHGGSDPTMNTTPYTRSPPSKGGVHIREASDPVTTSLHTPEKPPEAPPVYDPGIHDVFSVPSWDPYMGLEGPTPRPLDFARLMNRHELHTELLQTVHDLGTWLDTLSNGLATVLHPGLRVAAPLSRVAAARGFRATPQTLAAGPGSVPAPMATPPRQLANAGSNQLSLETPKNTIEYTLSTLDKVVNWARQSSAWPMTFGLACCAVEMMHASGPRYDQDRLGIVFRATPRQSDIMIVAGTLTNKMAPALRKVYDQMPEPRWVISMGSCANGGGYYHYSYSVVRGCDRIVPVDLYVPGCPPSAEALLYGILQLQRKIRRQRQMVLWYRE</sequence>
<dbReference type="InterPro" id="IPR008271">
    <property type="entry name" value="Ser/Thr_kinase_AS"/>
</dbReference>
<dbReference type="GO" id="GO:0051539">
    <property type="term" value="F:4 iron, 4 sulfur cluster binding"/>
    <property type="evidence" value="ECO:0007669"/>
    <property type="project" value="UniProtKB-KW"/>
</dbReference>
<evidence type="ECO:0000256" key="10">
    <source>
        <dbReference type="ARBA" id="ARBA00047899"/>
    </source>
</evidence>
<keyword evidence="6 12" id="KW-0547">Nucleotide-binding</keyword>
<dbReference type="GO" id="GO:0046872">
    <property type="term" value="F:metal ion binding"/>
    <property type="evidence" value="ECO:0007669"/>
    <property type="project" value="UniProtKB-KW"/>
</dbReference>
<protein>
    <recommendedName>
        <fullName evidence="3">non-specific serine/threonine protein kinase</fullName>
        <ecNumber evidence="3">2.7.11.1</ecNumber>
    </recommendedName>
</protein>
<evidence type="ECO:0000256" key="6">
    <source>
        <dbReference type="ARBA" id="ARBA00022741"/>
    </source>
</evidence>
<dbReference type="Gene3D" id="3.40.50.12280">
    <property type="match status" value="1"/>
</dbReference>
<keyword evidence="9 13" id="KW-0520">NAD</keyword>
<dbReference type="OrthoDB" id="248923at2759"/>
<evidence type="ECO:0000256" key="1">
    <source>
        <dbReference type="ARBA" id="ARBA00008874"/>
    </source>
</evidence>
<evidence type="ECO:0000256" key="3">
    <source>
        <dbReference type="ARBA" id="ARBA00012513"/>
    </source>
</evidence>
<keyword evidence="13" id="KW-0479">Metal-binding</keyword>
<dbReference type="FunFam" id="3.40.50.12280:FF:000001">
    <property type="entry name" value="NADH-quinone oxidoreductase subunit B 2"/>
    <property type="match status" value="1"/>
</dbReference>
<comment type="similarity">
    <text evidence="2 13">Belongs to the complex I 20 kDa subunit family.</text>
</comment>
<dbReference type="PROSITE" id="PS00108">
    <property type="entry name" value="PROTEIN_KINASE_ST"/>
    <property type="match status" value="1"/>
</dbReference>
<evidence type="ECO:0000256" key="7">
    <source>
        <dbReference type="ARBA" id="ARBA00022777"/>
    </source>
</evidence>
<dbReference type="Gene3D" id="1.10.510.10">
    <property type="entry name" value="Transferase(Phosphotransferase) domain 1"/>
    <property type="match status" value="1"/>
</dbReference>
<feature type="compositionally biased region" description="Polar residues" evidence="14">
    <location>
        <begin position="916"/>
        <end position="927"/>
    </location>
</feature>
<dbReference type="Pfam" id="PF00069">
    <property type="entry name" value="Pkinase"/>
    <property type="match status" value="1"/>
</dbReference>
<dbReference type="GO" id="GO:0004674">
    <property type="term" value="F:protein serine/threonine kinase activity"/>
    <property type="evidence" value="ECO:0007669"/>
    <property type="project" value="UniProtKB-KW"/>
</dbReference>
<feature type="region of interest" description="Disordered" evidence="14">
    <location>
        <begin position="616"/>
        <end position="786"/>
    </location>
</feature>
<dbReference type="HAMAP" id="MF_01356">
    <property type="entry name" value="NDH1_NuoB"/>
    <property type="match status" value="1"/>
</dbReference>
<feature type="compositionally biased region" description="Low complexity" evidence="14">
    <location>
        <begin position="731"/>
        <end position="750"/>
    </location>
</feature>
<gene>
    <name evidence="16" type="ORF">MVES_001100</name>
</gene>
<evidence type="ECO:0000256" key="12">
    <source>
        <dbReference type="PROSITE-ProRule" id="PRU10141"/>
    </source>
</evidence>
<dbReference type="GO" id="GO:0005524">
    <property type="term" value="F:ATP binding"/>
    <property type="evidence" value="ECO:0007669"/>
    <property type="project" value="UniProtKB-UniRule"/>
</dbReference>
<dbReference type="SUPFAM" id="SSF56770">
    <property type="entry name" value="HydA/Nqo6-like"/>
    <property type="match status" value="1"/>
</dbReference>
<evidence type="ECO:0000256" key="5">
    <source>
        <dbReference type="ARBA" id="ARBA00022679"/>
    </source>
</evidence>
<keyword evidence="13" id="KW-0004">4Fe-4S</keyword>
<dbReference type="Proteomes" id="UP000232875">
    <property type="component" value="Unassembled WGS sequence"/>
</dbReference>
<dbReference type="InterPro" id="IPR006138">
    <property type="entry name" value="NADH_UQ_OxRdtase_20Kd_su"/>
</dbReference>
<dbReference type="PROSITE" id="PS01150">
    <property type="entry name" value="COMPLEX1_20K"/>
    <property type="match status" value="1"/>
</dbReference>
<feature type="region of interest" description="Disordered" evidence="14">
    <location>
        <begin position="209"/>
        <end position="242"/>
    </location>
</feature>
<evidence type="ECO:0000256" key="8">
    <source>
        <dbReference type="ARBA" id="ARBA00022840"/>
    </source>
</evidence>
<dbReference type="InterPro" id="IPR017441">
    <property type="entry name" value="Protein_kinase_ATP_BS"/>
</dbReference>
<feature type="region of interest" description="Disordered" evidence="14">
    <location>
        <begin position="815"/>
        <end position="961"/>
    </location>
</feature>
<dbReference type="FunFam" id="1.10.510.10:FF:000499">
    <property type="entry name" value="Serine/threonine-protein kinase KIC1"/>
    <property type="match status" value="1"/>
</dbReference>
<feature type="compositionally biased region" description="Polar residues" evidence="14">
    <location>
        <begin position="699"/>
        <end position="726"/>
    </location>
</feature>
<evidence type="ECO:0000256" key="9">
    <source>
        <dbReference type="ARBA" id="ARBA00023027"/>
    </source>
</evidence>
<dbReference type="PROSITE" id="PS00107">
    <property type="entry name" value="PROTEIN_KINASE_ATP"/>
    <property type="match status" value="1"/>
</dbReference>
<dbReference type="GO" id="GO:0048038">
    <property type="term" value="F:quinone binding"/>
    <property type="evidence" value="ECO:0007669"/>
    <property type="project" value="InterPro"/>
</dbReference>
<dbReference type="EMBL" id="KZ454988">
    <property type="protein sequence ID" value="PKI85144.1"/>
    <property type="molecule type" value="Genomic_DNA"/>
</dbReference>
<proteinExistence type="inferred from homology"/>
<dbReference type="InterPro" id="IPR000719">
    <property type="entry name" value="Prot_kinase_dom"/>
</dbReference>